<reference evidence="2" key="2">
    <citation type="submission" date="2020-10" db="UniProtKB">
        <authorList>
            <consortium name="WormBaseParasite"/>
        </authorList>
    </citation>
    <scope>IDENTIFICATION</scope>
</reference>
<accession>A0A7E4ZUK9</accession>
<dbReference type="WBParaSite" id="Pan_g1841.t1">
    <property type="protein sequence ID" value="Pan_g1841.t1"/>
    <property type="gene ID" value="Pan_g1841"/>
</dbReference>
<keyword evidence="1" id="KW-1185">Reference proteome</keyword>
<dbReference type="Proteomes" id="UP000492821">
    <property type="component" value="Unassembled WGS sequence"/>
</dbReference>
<protein>
    <submittedName>
        <fullName evidence="2">Ribosomal_L16 domain-containing protein</fullName>
    </submittedName>
</protein>
<dbReference type="AlphaFoldDB" id="A0A7E4ZUK9"/>
<sequence>MGRRTGQLILDIPRTHWASLFRIAFGPRECTIGLHIRTTKMQRYRGPKVMGSSYMNLRMIFKHWLRPSLGFGSMHHLLREVGTLPVGIYIP</sequence>
<evidence type="ECO:0000313" key="1">
    <source>
        <dbReference type="Proteomes" id="UP000492821"/>
    </source>
</evidence>
<reference evidence="1" key="1">
    <citation type="journal article" date="2013" name="Genetics">
        <title>The draft genome and transcriptome of Panagrellus redivivus are shaped by the harsh demands of a free-living lifestyle.</title>
        <authorList>
            <person name="Srinivasan J."/>
            <person name="Dillman A.R."/>
            <person name="Macchietto M.G."/>
            <person name="Heikkinen L."/>
            <person name="Lakso M."/>
            <person name="Fracchia K.M."/>
            <person name="Antoshechkin I."/>
            <person name="Mortazavi A."/>
            <person name="Wong G."/>
            <person name="Sternberg P.W."/>
        </authorList>
    </citation>
    <scope>NUCLEOTIDE SEQUENCE [LARGE SCALE GENOMIC DNA]</scope>
    <source>
        <strain evidence="1">MT8872</strain>
    </source>
</reference>
<organism evidence="1 2">
    <name type="scientific">Panagrellus redivivus</name>
    <name type="common">Microworm</name>
    <dbReference type="NCBI Taxonomy" id="6233"/>
    <lineage>
        <taxon>Eukaryota</taxon>
        <taxon>Metazoa</taxon>
        <taxon>Ecdysozoa</taxon>
        <taxon>Nematoda</taxon>
        <taxon>Chromadorea</taxon>
        <taxon>Rhabditida</taxon>
        <taxon>Tylenchina</taxon>
        <taxon>Panagrolaimomorpha</taxon>
        <taxon>Panagrolaimoidea</taxon>
        <taxon>Panagrolaimidae</taxon>
        <taxon>Panagrellus</taxon>
    </lineage>
</organism>
<name>A0A7E4ZUK9_PANRE</name>
<evidence type="ECO:0000313" key="2">
    <source>
        <dbReference type="WBParaSite" id="Pan_g1841.t1"/>
    </source>
</evidence>
<proteinExistence type="predicted"/>